<dbReference type="EMBL" id="WIVW01000003">
    <property type="protein sequence ID" value="MQU25757.1"/>
    <property type="molecule type" value="Genomic_DNA"/>
</dbReference>
<accession>A0A7X2CC04</accession>
<dbReference type="Proteomes" id="UP000437970">
    <property type="component" value="Unassembled WGS sequence"/>
</dbReference>
<name>A0A7X2CC04_9PSED</name>
<evidence type="ECO:0000313" key="2">
    <source>
        <dbReference type="Proteomes" id="UP000437970"/>
    </source>
</evidence>
<dbReference type="Pfam" id="PF07867">
    <property type="entry name" value="DUF1654"/>
    <property type="match status" value="1"/>
</dbReference>
<reference evidence="1 2" key="1">
    <citation type="submission" date="2019-10" db="EMBL/GenBank/DDBJ databases">
        <title>Evaluation of single-gene subtyping targets for Pseudomonas.</title>
        <authorList>
            <person name="Reichler S.J."/>
            <person name="Orsi R.H."/>
            <person name="Wiedmann M."/>
            <person name="Martin N.H."/>
            <person name="Murphy S.I."/>
        </authorList>
    </citation>
    <scope>NUCLEOTIDE SEQUENCE [LARGE SCALE GENOMIC DNA]</scope>
    <source>
        <strain evidence="1 2">FSL R10-1984</strain>
    </source>
</reference>
<dbReference type="AlphaFoldDB" id="A0A7X2CC04"/>
<organism evidence="1 2">
    <name type="scientific">Pseudomonas helleri</name>
    <dbReference type="NCBI Taxonomy" id="1608996"/>
    <lineage>
        <taxon>Bacteria</taxon>
        <taxon>Pseudomonadati</taxon>
        <taxon>Pseudomonadota</taxon>
        <taxon>Gammaproteobacteria</taxon>
        <taxon>Pseudomonadales</taxon>
        <taxon>Pseudomonadaceae</taxon>
        <taxon>Pseudomonas</taxon>
    </lineage>
</organism>
<sequence length="90" mass="10583">MFPHVLPVSTNQQAISCEQLARRIHKQVNSSAAQLWRRTLIVRQSGERTEDWDALLEQFDLEESVRVTRLEEGSVYLSWTNQHRHYNAYG</sequence>
<proteinExistence type="predicted"/>
<protein>
    <submittedName>
        <fullName evidence="1">DUF1654 domain-containing protein</fullName>
    </submittedName>
</protein>
<dbReference type="InterPro" id="IPR012449">
    <property type="entry name" value="Phage_F116_Orf28"/>
</dbReference>
<gene>
    <name evidence="1" type="ORF">GHO29_04590</name>
</gene>
<evidence type="ECO:0000313" key="1">
    <source>
        <dbReference type="EMBL" id="MQU25757.1"/>
    </source>
</evidence>
<comment type="caution">
    <text evidence="1">The sequence shown here is derived from an EMBL/GenBank/DDBJ whole genome shotgun (WGS) entry which is preliminary data.</text>
</comment>